<feature type="compositionally biased region" description="Polar residues" evidence="1">
    <location>
        <begin position="10"/>
        <end position="22"/>
    </location>
</feature>
<gene>
    <name evidence="2" type="ORF">VB854_16715</name>
</gene>
<dbReference type="Proteomes" id="UP001301728">
    <property type="component" value="Unassembled WGS sequence"/>
</dbReference>
<dbReference type="EMBL" id="JAYGHT010000085">
    <property type="protein sequence ID" value="MEA5520589.1"/>
    <property type="molecule type" value="Genomic_DNA"/>
</dbReference>
<evidence type="ECO:0000313" key="3">
    <source>
        <dbReference type="Proteomes" id="UP001301728"/>
    </source>
</evidence>
<proteinExistence type="predicted"/>
<evidence type="ECO:0000256" key="1">
    <source>
        <dbReference type="SAM" id="MobiDB-lite"/>
    </source>
</evidence>
<evidence type="ECO:0000313" key="2">
    <source>
        <dbReference type="EMBL" id="MEA5520589.1"/>
    </source>
</evidence>
<reference evidence="2 3" key="1">
    <citation type="submission" date="2023-12" db="EMBL/GenBank/DDBJ databases">
        <title>Baltic Sea Cyanobacteria.</title>
        <authorList>
            <person name="Delbaje E."/>
            <person name="Fewer D.P."/>
            <person name="Shishido T.K."/>
        </authorList>
    </citation>
    <scope>NUCLEOTIDE SEQUENCE [LARGE SCALE GENOMIC DNA]</scope>
    <source>
        <strain evidence="2 3">CCNP 1315</strain>
    </source>
</reference>
<protein>
    <submittedName>
        <fullName evidence="2">LPS biosynthesis glycosyltransferase</fullName>
    </submittedName>
</protein>
<keyword evidence="3" id="KW-1185">Reference proteome</keyword>
<comment type="caution">
    <text evidence="2">The sequence shown here is derived from an EMBL/GenBank/DDBJ whole genome shotgun (WGS) entry which is preliminary data.</text>
</comment>
<name>A0ABU5U0C0_9CYAN</name>
<accession>A0ABU5U0C0</accession>
<sequence>MNTEKADFPQKTNPVSGSPTANRLSDGIGKTFIIAYKENTEQLEFLLKKEGLDCQVMRQKHQPEYQEYSPSYLCLLNHKSVWEIAKTQSKPTLIIEADFVPVIGLGKLPFPFDQDQSDVGVCWIYTCAAQLYSVSPDGYGEGFSVSTVAYIVTPKAAECLLSLEAQKRENPGPKGYSSWDSELDNFLRQHKFKNYIAFRNYGEHGGRPNLEHHQRGLSKVHRADVLYGKLAFTPLYLQDEANSNFKLLSARLKARIKGIVRLAVGKFLRIPVLKGSSYPMKLVSFALRRQLTLRI</sequence>
<dbReference type="RefSeq" id="WP_323224801.1">
    <property type="nucleotide sequence ID" value="NZ_JAYGHT010000085.1"/>
</dbReference>
<organism evidence="2 3">
    <name type="scientific">Limnoraphis robusta CCNP1315</name>
    <dbReference type="NCBI Taxonomy" id="3110306"/>
    <lineage>
        <taxon>Bacteria</taxon>
        <taxon>Bacillati</taxon>
        <taxon>Cyanobacteriota</taxon>
        <taxon>Cyanophyceae</taxon>
        <taxon>Oscillatoriophycideae</taxon>
        <taxon>Oscillatoriales</taxon>
        <taxon>Sirenicapillariaceae</taxon>
        <taxon>Limnoraphis</taxon>
    </lineage>
</organism>
<feature type="region of interest" description="Disordered" evidence="1">
    <location>
        <begin position="1"/>
        <end position="22"/>
    </location>
</feature>